<name>A0A8S4P971_OWEFU</name>
<dbReference type="SUPFAM" id="SSF55729">
    <property type="entry name" value="Acyl-CoA N-acyltransferases (Nat)"/>
    <property type="match status" value="1"/>
</dbReference>
<evidence type="ECO:0008006" key="3">
    <source>
        <dbReference type="Google" id="ProtNLM"/>
    </source>
</evidence>
<accession>A0A8S4P971</accession>
<protein>
    <recommendedName>
        <fullName evidence="3">N-acetyltransferase domain-containing protein</fullName>
    </recommendedName>
</protein>
<evidence type="ECO:0000313" key="2">
    <source>
        <dbReference type="Proteomes" id="UP000749559"/>
    </source>
</evidence>
<dbReference type="InterPro" id="IPR016181">
    <property type="entry name" value="Acyl_CoA_acyltransferase"/>
</dbReference>
<organism evidence="1 2">
    <name type="scientific">Owenia fusiformis</name>
    <name type="common">Polychaete worm</name>
    <dbReference type="NCBI Taxonomy" id="6347"/>
    <lineage>
        <taxon>Eukaryota</taxon>
        <taxon>Metazoa</taxon>
        <taxon>Spiralia</taxon>
        <taxon>Lophotrochozoa</taxon>
        <taxon>Annelida</taxon>
        <taxon>Polychaeta</taxon>
        <taxon>Sedentaria</taxon>
        <taxon>Canalipalpata</taxon>
        <taxon>Sabellida</taxon>
        <taxon>Oweniida</taxon>
        <taxon>Oweniidae</taxon>
        <taxon>Owenia</taxon>
    </lineage>
</organism>
<dbReference type="Proteomes" id="UP000749559">
    <property type="component" value="Unassembled WGS sequence"/>
</dbReference>
<gene>
    <name evidence="1" type="ORF">OFUS_LOCUS15278</name>
</gene>
<dbReference type="Gene3D" id="3.40.630.30">
    <property type="match status" value="1"/>
</dbReference>
<sequence>MTVVGYIPKSAYLYRRGWVNSVAMYTPIGDEYKLDSDRCVLSADDIDKLLTNEVLDQRGQMDPWTNKVTSLPRKFSVLDGREFTARYADETEYIEVYNIIKDAADDGVGFGIDDFPTFEYFVDRMARGHVFCITEKTTNAIVGMFTCIPSKYSRTPNSPFAAGPAIMKDGFRNIGIGGNIRRITEDIAKELGYQGFLGDTLEINQPILDSYERHGYKLVARIPRSSFVKG</sequence>
<proteinExistence type="predicted"/>
<evidence type="ECO:0000313" key="1">
    <source>
        <dbReference type="EMBL" id="CAH1790013.1"/>
    </source>
</evidence>
<dbReference type="EMBL" id="CAIIXF020000007">
    <property type="protein sequence ID" value="CAH1790013.1"/>
    <property type="molecule type" value="Genomic_DNA"/>
</dbReference>
<keyword evidence="2" id="KW-1185">Reference proteome</keyword>
<dbReference type="AlphaFoldDB" id="A0A8S4P971"/>
<dbReference type="OrthoDB" id="6133707at2759"/>
<reference evidence="1" key="1">
    <citation type="submission" date="2022-03" db="EMBL/GenBank/DDBJ databases">
        <authorList>
            <person name="Martin C."/>
        </authorList>
    </citation>
    <scope>NUCLEOTIDE SEQUENCE</scope>
</reference>
<feature type="non-terminal residue" evidence="1">
    <location>
        <position position="230"/>
    </location>
</feature>
<comment type="caution">
    <text evidence="1">The sequence shown here is derived from an EMBL/GenBank/DDBJ whole genome shotgun (WGS) entry which is preliminary data.</text>
</comment>